<evidence type="ECO:0000256" key="12">
    <source>
        <dbReference type="ARBA" id="ARBA00022840"/>
    </source>
</evidence>
<evidence type="ECO:0000256" key="13">
    <source>
        <dbReference type="ARBA" id="ARBA00022842"/>
    </source>
</evidence>
<keyword evidence="12 22" id="KW-0067">ATP-binding</keyword>
<dbReference type="InterPro" id="IPR001645">
    <property type="entry name" value="Folylpolyglutamate_synth"/>
</dbReference>
<dbReference type="GO" id="GO:0008841">
    <property type="term" value="F:dihydrofolate synthase activity"/>
    <property type="evidence" value="ECO:0007669"/>
    <property type="project" value="UniProtKB-EC"/>
</dbReference>
<evidence type="ECO:0000256" key="10">
    <source>
        <dbReference type="ARBA" id="ARBA00022723"/>
    </source>
</evidence>
<dbReference type="PANTHER" id="PTHR11136">
    <property type="entry name" value="FOLYLPOLYGLUTAMATE SYNTHASE-RELATED"/>
    <property type="match status" value="1"/>
</dbReference>
<keyword evidence="10" id="KW-0479">Metal-binding</keyword>
<evidence type="ECO:0000256" key="20">
    <source>
        <dbReference type="ARBA" id="ARBA00049035"/>
    </source>
</evidence>
<dbReference type="InterPro" id="IPR004101">
    <property type="entry name" value="Mur_ligase_C"/>
</dbReference>
<evidence type="ECO:0000256" key="1">
    <source>
        <dbReference type="ARBA" id="ARBA00001946"/>
    </source>
</evidence>
<evidence type="ECO:0000256" key="4">
    <source>
        <dbReference type="ARBA" id="ARBA00005150"/>
    </source>
</evidence>
<dbReference type="GO" id="GO:0046872">
    <property type="term" value="F:metal ion binding"/>
    <property type="evidence" value="ECO:0007669"/>
    <property type="project" value="UniProtKB-KW"/>
</dbReference>
<dbReference type="InterPro" id="IPR018109">
    <property type="entry name" value="Folylpolyglutamate_synth_CS"/>
</dbReference>
<dbReference type="GO" id="GO:0046656">
    <property type="term" value="P:folic acid biosynthetic process"/>
    <property type="evidence" value="ECO:0007669"/>
    <property type="project" value="UniProtKB-KW"/>
</dbReference>
<sequence length="427" mass="47855">MTYEETTEYLYNSTPVFEHVGASAYKEGLSTTHALDEYFGNPHQKFRSIHIAGSNGKGSCSHTLAAILQADGYKVGLYTSPHLVDFRERIRVNGKMISKQYVIDFVENYRNFFEPLHPSFFELTTAMAFKYFAEQKVDFAIIEVGLGGRLDCTNIINPLLSIITNISLDHTQFLGDTLPKIAFEKAGIIKQTTPVVIGEATPETRVVFEAKAQEMDAMIVFAEDIPMVESACANQKGGRIYQTRLFGTIEGELGGIYQDKNTNTLLTAVMQLYNNQIIRNIDSVAKGFSNISKATGLMGRWQQIQQNPTVICDTGHNEAGWKDLSLQIKNQKCSALRIVFGMVDDKDIEAVMALLPDNAIYYWTQPRTKRAFSIEKIKEVGERYGLKGRSFTYVEDAYNQALSESENDDFIFVGGSSYIVADFLSKI</sequence>
<evidence type="ECO:0000256" key="9">
    <source>
        <dbReference type="ARBA" id="ARBA00022598"/>
    </source>
</evidence>
<keyword evidence="11 22" id="KW-0547">Nucleotide-binding</keyword>
<evidence type="ECO:0000256" key="5">
    <source>
        <dbReference type="ARBA" id="ARBA00008276"/>
    </source>
</evidence>
<keyword evidence="14" id="KW-0289">Folate biosynthesis</keyword>
<accession>A0A930HMT6</accession>
<organism evidence="25 26">
    <name type="scientific">Prevotella aurantiaca</name>
    <dbReference type="NCBI Taxonomy" id="596085"/>
    <lineage>
        <taxon>Bacteria</taxon>
        <taxon>Pseudomonadati</taxon>
        <taxon>Bacteroidota</taxon>
        <taxon>Bacteroidia</taxon>
        <taxon>Bacteroidales</taxon>
        <taxon>Prevotellaceae</taxon>
        <taxon>Prevotella</taxon>
    </lineage>
</organism>
<dbReference type="Pfam" id="PF02875">
    <property type="entry name" value="Mur_ligase_C"/>
    <property type="match status" value="1"/>
</dbReference>
<evidence type="ECO:0000256" key="18">
    <source>
        <dbReference type="ARBA" id="ARBA00047493"/>
    </source>
</evidence>
<dbReference type="InterPro" id="IPR013221">
    <property type="entry name" value="Mur_ligase_cen"/>
</dbReference>
<dbReference type="InterPro" id="IPR036615">
    <property type="entry name" value="Mur_ligase_C_dom_sf"/>
</dbReference>
<comment type="catalytic activity">
    <reaction evidence="20">
        <text>(6R)-5,10-methylenetetrahydrofolyl-(gamma-L-Glu)(n) + L-glutamate + ATP = (6R)-5,10-methylenetetrahydrofolyl-(gamma-L-Glu)(n+1) + ADP + phosphate + H(+)</text>
        <dbReference type="Rhea" id="RHEA:51912"/>
        <dbReference type="Rhea" id="RHEA-COMP:13257"/>
        <dbReference type="Rhea" id="RHEA-COMP:13258"/>
        <dbReference type="ChEBI" id="CHEBI:15378"/>
        <dbReference type="ChEBI" id="CHEBI:29985"/>
        <dbReference type="ChEBI" id="CHEBI:30616"/>
        <dbReference type="ChEBI" id="CHEBI:43474"/>
        <dbReference type="ChEBI" id="CHEBI:136572"/>
        <dbReference type="ChEBI" id="CHEBI:456216"/>
        <dbReference type="EC" id="6.3.2.17"/>
    </reaction>
</comment>
<gene>
    <name evidence="25" type="ORF">HXN26_06275</name>
</gene>
<dbReference type="EMBL" id="JABZSJ010000029">
    <property type="protein sequence ID" value="MBF1384440.1"/>
    <property type="molecule type" value="Genomic_DNA"/>
</dbReference>
<dbReference type="RefSeq" id="WP_273159671.1">
    <property type="nucleotide sequence ID" value="NZ_JABZSJ010000029.1"/>
</dbReference>
<dbReference type="GO" id="GO:0004326">
    <property type="term" value="F:tetrahydrofolylpolyglutamate synthase activity"/>
    <property type="evidence" value="ECO:0007669"/>
    <property type="project" value="UniProtKB-EC"/>
</dbReference>
<reference evidence="25" key="1">
    <citation type="submission" date="2020-04" db="EMBL/GenBank/DDBJ databases">
        <title>Deep metagenomics examines the oral microbiome during advanced dental caries in children, revealing novel taxa and co-occurrences with host molecules.</title>
        <authorList>
            <person name="Baker J.L."/>
            <person name="Morton J.T."/>
            <person name="Dinis M."/>
            <person name="Alvarez R."/>
            <person name="Tran N.C."/>
            <person name="Knight R."/>
            <person name="Edlund A."/>
        </authorList>
    </citation>
    <scope>NUCLEOTIDE SEQUENCE</scope>
    <source>
        <strain evidence="25">JCVI_44_bin.5</strain>
    </source>
</reference>
<dbReference type="InterPro" id="IPR036565">
    <property type="entry name" value="Mur-like_cat_sf"/>
</dbReference>
<dbReference type="Gene3D" id="3.40.1190.10">
    <property type="entry name" value="Mur-like, catalytic domain"/>
    <property type="match status" value="1"/>
</dbReference>
<evidence type="ECO:0000256" key="16">
    <source>
        <dbReference type="ARBA" id="ARBA00030592"/>
    </source>
</evidence>
<dbReference type="Pfam" id="PF08245">
    <property type="entry name" value="Mur_ligase_M"/>
    <property type="match status" value="1"/>
</dbReference>
<keyword evidence="9 22" id="KW-0436">Ligase</keyword>
<evidence type="ECO:0000256" key="8">
    <source>
        <dbReference type="ARBA" id="ARBA00019357"/>
    </source>
</evidence>
<comment type="cofactor">
    <cofactor evidence="1">
        <name>Mg(2+)</name>
        <dbReference type="ChEBI" id="CHEBI:18420"/>
    </cofactor>
</comment>
<evidence type="ECO:0000259" key="23">
    <source>
        <dbReference type="Pfam" id="PF02875"/>
    </source>
</evidence>
<evidence type="ECO:0000256" key="6">
    <source>
        <dbReference type="ARBA" id="ARBA00013023"/>
    </source>
</evidence>
<evidence type="ECO:0000256" key="19">
    <source>
        <dbReference type="ARBA" id="ARBA00047808"/>
    </source>
</evidence>
<evidence type="ECO:0000313" key="25">
    <source>
        <dbReference type="EMBL" id="MBF1384440.1"/>
    </source>
</evidence>
<evidence type="ECO:0000256" key="21">
    <source>
        <dbReference type="ARBA" id="ARBA00049161"/>
    </source>
</evidence>
<evidence type="ECO:0000256" key="22">
    <source>
        <dbReference type="PIRNR" id="PIRNR001563"/>
    </source>
</evidence>
<dbReference type="FunFam" id="3.40.1190.10:FF:000011">
    <property type="entry name" value="Folylpolyglutamate synthase/dihydrofolate synthase"/>
    <property type="match status" value="1"/>
</dbReference>
<dbReference type="EC" id="6.3.2.17" evidence="7"/>
<dbReference type="PIRSF" id="PIRSF001563">
    <property type="entry name" value="Folylpolyglu_synth"/>
    <property type="match status" value="1"/>
</dbReference>
<dbReference type="SUPFAM" id="SSF53244">
    <property type="entry name" value="MurD-like peptide ligases, peptide-binding domain"/>
    <property type="match status" value="1"/>
</dbReference>
<evidence type="ECO:0000256" key="7">
    <source>
        <dbReference type="ARBA" id="ARBA00013025"/>
    </source>
</evidence>
<feature type="domain" description="Mur ligase central" evidence="24">
    <location>
        <begin position="51"/>
        <end position="202"/>
    </location>
</feature>
<comment type="similarity">
    <text evidence="5 22">Belongs to the folylpolyglutamate synthase family.</text>
</comment>
<evidence type="ECO:0000256" key="11">
    <source>
        <dbReference type="ARBA" id="ARBA00022741"/>
    </source>
</evidence>
<evidence type="ECO:0000313" key="26">
    <source>
        <dbReference type="Proteomes" id="UP000771736"/>
    </source>
</evidence>
<dbReference type="GO" id="GO:0005524">
    <property type="term" value="F:ATP binding"/>
    <property type="evidence" value="ECO:0007669"/>
    <property type="project" value="UniProtKB-KW"/>
</dbReference>
<evidence type="ECO:0000259" key="24">
    <source>
        <dbReference type="Pfam" id="PF08245"/>
    </source>
</evidence>
<evidence type="ECO:0000256" key="2">
    <source>
        <dbReference type="ARBA" id="ARBA00002714"/>
    </source>
</evidence>
<dbReference type="AlphaFoldDB" id="A0A930HMT6"/>
<comment type="caution">
    <text evidence="25">The sequence shown here is derived from an EMBL/GenBank/DDBJ whole genome shotgun (WGS) entry which is preliminary data.</text>
</comment>
<comment type="pathway">
    <text evidence="3">Cofactor biosynthesis; tetrahydrofolate biosynthesis; 7,8-dihydrofolate from 2-amino-4-hydroxy-6-hydroxymethyl-7,8-dihydropteridine diphosphate and 4-aminobenzoate: step 2/2.</text>
</comment>
<dbReference type="EC" id="6.3.2.12" evidence="6"/>
<dbReference type="GO" id="GO:0005737">
    <property type="term" value="C:cytoplasm"/>
    <property type="evidence" value="ECO:0007669"/>
    <property type="project" value="TreeGrafter"/>
</dbReference>
<proteinExistence type="inferred from homology"/>
<comment type="catalytic activity">
    <reaction evidence="21">
        <text>7,8-dihydropteroate + L-glutamate + ATP = 7,8-dihydrofolate + ADP + phosphate + H(+)</text>
        <dbReference type="Rhea" id="RHEA:23584"/>
        <dbReference type="ChEBI" id="CHEBI:15378"/>
        <dbReference type="ChEBI" id="CHEBI:17839"/>
        <dbReference type="ChEBI" id="CHEBI:29985"/>
        <dbReference type="ChEBI" id="CHEBI:30616"/>
        <dbReference type="ChEBI" id="CHEBI:43474"/>
        <dbReference type="ChEBI" id="CHEBI:57451"/>
        <dbReference type="ChEBI" id="CHEBI:456216"/>
        <dbReference type="EC" id="6.3.2.12"/>
    </reaction>
</comment>
<evidence type="ECO:0000256" key="15">
    <source>
        <dbReference type="ARBA" id="ARBA00030048"/>
    </source>
</evidence>
<dbReference type="NCBIfam" id="TIGR01499">
    <property type="entry name" value="folC"/>
    <property type="match status" value="1"/>
</dbReference>
<feature type="domain" description="Mur ligase C-terminal" evidence="23">
    <location>
        <begin position="299"/>
        <end position="416"/>
    </location>
</feature>
<name>A0A930HMT6_9BACT</name>
<comment type="pathway">
    <text evidence="4">Cofactor biosynthesis; tetrahydrofolylpolyglutamate biosynthesis.</text>
</comment>
<evidence type="ECO:0000256" key="3">
    <source>
        <dbReference type="ARBA" id="ARBA00004799"/>
    </source>
</evidence>
<comment type="function">
    <text evidence="2">Functions in two distinct reactions of the de novo folate biosynthetic pathway. Catalyzes the addition of a glutamate residue to dihydropteroate (7,8-dihydropteroate or H2Pte) to form dihydrofolate (7,8-dihydrofolate monoglutamate or H2Pte-Glu). Also catalyzes successive additions of L-glutamate to tetrahydrofolate or 10-formyltetrahydrofolate or 5,10-methylenetetrahydrofolate, leading to folylpolyglutamate derivatives.</text>
</comment>
<keyword evidence="13" id="KW-0460">Magnesium</keyword>
<evidence type="ECO:0000256" key="14">
    <source>
        <dbReference type="ARBA" id="ARBA00022909"/>
    </source>
</evidence>
<protein>
    <recommendedName>
        <fullName evidence="8">Dihydrofolate synthase/folylpolyglutamate synthase</fullName>
        <ecNumber evidence="6">6.3.2.12</ecNumber>
        <ecNumber evidence="7">6.3.2.17</ecNumber>
    </recommendedName>
    <alternativeName>
        <fullName evidence="17">Folylpoly-gamma-glutamate synthetase-dihydrofolate synthetase</fullName>
    </alternativeName>
    <alternativeName>
        <fullName evidence="15">Folylpolyglutamate synthetase</fullName>
    </alternativeName>
    <alternativeName>
        <fullName evidence="16">Tetrahydrofolylpolyglutamate synthase</fullName>
    </alternativeName>
</protein>
<evidence type="ECO:0000256" key="17">
    <source>
        <dbReference type="ARBA" id="ARBA00032510"/>
    </source>
</evidence>
<dbReference type="PANTHER" id="PTHR11136:SF0">
    <property type="entry name" value="DIHYDROFOLATE SYNTHETASE-RELATED"/>
    <property type="match status" value="1"/>
</dbReference>
<comment type="catalytic activity">
    <reaction evidence="18">
        <text>(6S)-5,6,7,8-tetrahydrofolyl-(gamma-L-Glu)(n) + L-glutamate + ATP = (6S)-5,6,7,8-tetrahydrofolyl-(gamma-L-Glu)(n+1) + ADP + phosphate + H(+)</text>
        <dbReference type="Rhea" id="RHEA:10580"/>
        <dbReference type="Rhea" id="RHEA-COMP:14738"/>
        <dbReference type="Rhea" id="RHEA-COMP:14740"/>
        <dbReference type="ChEBI" id="CHEBI:15378"/>
        <dbReference type="ChEBI" id="CHEBI:29985"/>
        <dbReference type="ChEBI" id="CHEBI:30616"/>
        <dbReference type="ChEBI" id="CHEBI:43474"/>
        <dbReference type="ChEBI" id="CHEBI:141005"/>
        <dbReference type="ChEBI" id="CHEBI:456216"/>
        <dbReference type="EC" id="6.3.2.17"/>
    </reaction>
</comment>
<dbReference type="Proteomes" id="UP000771736">
    <property type="component" value="Unassembled WGS sequence"/>
</dbReference>
<dbReference type="Gene3D" id="3.90.190.20">
    <property type="entry name" value="Mur ligase, C-terminal domain"/>
    <property type="match status" value="1"/>
</dbReference>
<dbReference type="PROSITE" id="PS01012">
    <property type="entry name" value="FOLYLPOLYGLU_SYNT_2"/>
    <property type="match status" value="1"/>
</dbReference>
<dbReference type="SUPFAM" id="SSF53623">
    <property type="entry name" value="MurD-like peptide ligases, catalytic domain"/>
    <property type="match status" value="1"/>
</dbReference>
<comment type="catalytic activity">
    <reaction evidence="19">
        <text>10-formyltetrahydrofolyl-(gamma-L-Glu)(n) + L-glutamate + ATP = 10-formyltetrahydrofolyl-(gamma-L-Glu)(n+1) + ADP + phosphate + H(+)</text>
        <dbReference type="Rhea" id="RHEA:51904"/>
        <dbReference type="Rhea" id="RHEA-COMP:13088"/>
        <dbReference type="Rhea" id="RHEA-COMP:14300"/>
        <dbReference type="ChEBI" id="CHEBI:15378"/>
        <dbReference type="ChEBI" id="CHEBI:29985"/>
        <dbReference type="ChEBI" id="CHEBI:30616"/>
        <dbReference type="ChEBI" id="CHEBI:43474"/>
        <dbReference type="ChEBI" id="CHEBI:134413"/>
        <dbReference type="ChEBI" id="CHEBI:456216"/>
        <dbReference type="EC" id="6.3.2.17"/>
    </reaction>
</comment>